<dbReference type="SMART" id="SM00421">
    <property type="entry name" value="HTH_LUXR"/>
    <property type="match status" value="1"/>
</dbReference>
<organism evidence="2 3">
    <name type="scientific">Marinomonas primoryensis</name>
    <dbReference type="NCBI Taxonomy" id="178399"/>
    <lineage>
        <taxon>Bacteria</taxon>
        <taxon>Pseudomonadati</taxon>
        <taxon>Pseudomonadota</taxon>
        <taxon>Gammaproteobacteria</taxon>
        <taxon>Oceanospirillales</taxon>
        <taxon>Oceanospirillaceae</taxon>
        <taxon>Marinomonas</taxon>
    </lineage>
</organism>
<dbReference type="AlphaFoldDB" id="A0A2Z4PQ79"/>
<dbReference type="GO" id="GO:0006355">
    <property type="term" value="P:regulation of DNA-templated transcription"/>
    <property type="evidence" value="ECO:0007669"/>
    <property type="project" value="InterPro"/>
</dbReference>
<accession>A0A2Z4PQ79</accession>
<dbReference type="InterPro" id="IPR016032">
    <property type="entry name" value="Sig_transdc_resp-reg_C-effctor"/>
</dbReference>
<evidence type="ECO:0000313" key="3">
    <source>
        <dbReference type="Proteomes" id="UP000249898"/>
    </source>
</evidence>
<dbReference type="InterPro" id="IPR036388">
    <property type="entry name" value="WH-like_DNA-bd_sf"/>
</dbReference>
<gene>
    <name evidence="2" type="ORF">A8139_06140</name>
</gene>
<dbReference type="GO" id="GO:0003677">
    <property type="term" value="F:DNA binding"/>
    <property type="evidence" value="ECO:0007669"/>
    <property type="project" value="InterPro"/>
</dbReference>
<feature type="domain" description="HTH luxR-type" evidence="1">
    <location>
        <begin position="20"/>
        <end position="77"/>
    </location>
</feature>
<dbReference type="EMBL" id="CP016181">
    <property type="protein sequence ID" value="AWX99619.1"/>
    <property type="molecule type" value="Genomic_DNA"/>
</dbReference>
<proteinExistence type="predicted"/>
<reference evidence="2 3" key="1">
    <citation type="submission" date="2016-06" db="EMBL/GenBank/DDBJ databases">
        <title>The sequenced genome of the ice-adhering bacterium Marinomonas primoryensis, from Antarctica.</title>
        <authorList>
            <person name="Graham L."/>
            <person name="Vance T.D.R."/>
            <person name="Davies P.L."/>
        </authorList>
    </citation>
    <scope>NUCLEOTIDE SEQUENCE [LARGE SCALE GENOMIC DNA]</scope>
    <source>
        <strain evidence="2 3">AceL</strain>
    </source>
</reference>
<sequence>MTIVEPAKRKLPTAEIIGKYFSLSPAEAELCEDLVAGLTLKEIATKSEKTEATLRSYLKNIFIKTNHSRQGTLISSILCALLH</sequence>
<dbReference type="Gene3D" id="1.10.10.10">
    <property type="entry name" value="Winged helix-like DNA-binding domain superfamily/Winged helix DNA-binding domain"/>
    <property type="match status" value="1"/>
</dbReference>
<dbReference type="InterPro" id="IPR000792">
    <property type="entry name" value="Tscrpt_reg_LuxR_C"/>
</dbReference>
<evidence type="ECO:0000313" key="2">
    <source>
        <dbReference type="EMBL" id="AWX99619.1"/>
    </source>
</evidence>
<protein>
    <recommendedName>
        <fullName evidence="1">HTH luxR-type domain-containing protein</fullName>
    </recommendedName>
</protein>
<evidence type="ECO:0000259" key="1">
    <source>
        <dbReference type="SMART" id="SM00421"/>
    </source>
</evidence>
<name>A0A2Z4PQ79_9GAMM</name>
<dbReference type="RefSeq" id="WP_162690129.1">
    <property type="nucleotide sequence ID" value="NZ_CP016181.1"/>
</dbReference>
<dbReference type="SUPFAM" id="SSF46894">
    <property type="entry name" value="C-terminal effector domain of the bipartite response regulators"/>
    <property type="match status" value="1"/>
</dbReference>
<dbReference type="Proteomes" id="UP000249898">
    <property type="component" value="Chromosome"/>
</dbReference>